<keyword evidence="1" id="KW-0812">Transmembrane</keyword>
<dbReference type="HOGENOM" id="CLU_2963812_0_0_1"/>
<reference evidence="2" key="2">
    <citation type="submission" date="2015-06" db="UniProtKB">
        <authorList>
            <consortium name="EnsemblMetazoa"/>
        </authorList>
    </citation>
    <scope>IDENTIFICATION</scope>
</reference>
<protein>
    <submittedName>
        <fullName evidence="2">Uncharacterized protein</fullName>
    </submittedName>
</protein>
<reference evidence="3" key="1">
    <citation type="submission" date="2011-08" db="EMBL/GenBank/DDBJ databases">
        <authorList>
            <person name="Rombauts S."/>
        </authorList>
    </citation>
    <scope>NUCLEOTIDE SEQUENCE</scope>
    <source>
        <strain evidence="3">London</strain>
    </source>
</reference>
<name>T1L6I1_TETUR</name>
<evidence type="ECO:0000313" key="2">
    <source>
        <dbReference type="EnsemblMetazoa" id="tetur83g00020.1"/>
    </source>
</evidence>
<keyword evidence="3" id="KW-1185">Reference proteome</keyword>
<keyword evidence="1" id="KW-0472">Membrane</keyword>
<sequence length="59" mass="6247">MLFTIAIVLGGIAIGNVVATQRNALIELVVILSVSLLCNGFLFALLGRYTAELFSVSYG</sequence>
<dbReference type="EMBL" id="CAEY01001914">
    <property type="status" value="NOT_ANNOTATED_CDS"/>
    <property type="molecule type" value="Genomic_DNA"/>
</dbReference>
<proteinExistence type="predicted"/>
<evidence type="ECO:0000256" key="1">
    <source>
        <dbReference type="SAM" id="Phobius"/>
    </source>
</evidence>
<organism evidence="2 3">
    <name type="scientific">Tetranychus urticae</name>
    <name type="common">Two-spotted spider mite</name>
    <dbReference type="NCBI Taxonomy" id="32264"/>
    <lineage>
        <taxon>Eukaryota</taxon>
        <taxon>Metazoa</taxon>
        <taxon>Ecdysozoa</taxon>
        <taxon>Arthropoda</taxon>
        <taxon>Chelicerata</taxon>
        <taxon>Arachnida</taxon>
        <taxon>Acari</taxon>
        <taxon>Acariformes</taxon>
        <taxon>Trombidiformes</taxon>
        <taxon>Prostigmata</taxon>
        <taxon>Eleutherengona</taxon>
        <taxon>Raphignathae</taxon>
        <taxon>Tetranychoidea</taxon>
        <taxon>Tetranychidae</taxon>
        <taxon>Tetranychus</taxon>
    </lineage>
</organism>
<dbReference type="EnsemblMetazoa" id="tetur83g00020.1">
    <property type="protein sequence ID" value="tetur83g00020.1"/>
    <property type="gene ID" value="tetur83g00020"/>
</dbReference>
<dbReference type="Proteomes" id="UP000015104">
    <property type="component" value="Unassembled WGS sequence"/>
</dbReference>
<feature type="transmembrane region" description="Helical" evidence="1">
    <location>
        <begin position="25"/>
        <end position="46"/>
    </location>
</feature>
<accession>T1L6I1</accession>
<evidence type="ECO:0000313" key="3">
    <source>
        <dbReference type="Proteomes" id="UP000015104"/>
    </source>
</evidence>
<keyword evidence="1" id="KW-1133">Transmembrane helix</keyword>
<dbReference type="AlphaFoldDB" id="T1L6I1"/>